<accession>A0AAD9TVI2</accession>
<dbReference type="InterPro" id="IPR002156">
    <property type="entry name" value="RNaseH_domain"/>
</dbReference>
<organism evidence="2 3">
    <name type="scientific">Dipteronia dyeriana</name>
    <dbReference type="NCBI Taxonomy" id="168575"/>
    <lineage>
        <taxon>Eukaryota</taxon>
        <taxon>Viridiplantae</taxon>
        <taxon>Streptophyta</taxon>
        <taxon>Embryophyta</taxon>
        <taxon>Tracheophyta</taxon>
        <taxon>Spermatophyta</taxon>
        <taxon>Magnoliopsida</taxon>
        <taxon>eudicotyledons</taxon>
        <taxon>Gunneridae</taxon>
        <taxon>Pentapetalae</taxon>
        <taxon>rosids</taxon>
        <taxon>malvids</taxon>
        <taxon>Sapindales</taxon>
        <taxon>Sapindaceae</taxon>
        <taxon>Hippocastanoideae</taxon>
        <taxon>Acereae</taxon>
        <taxon>Dipteronia</taxon>
    </lineage>
</organism>
<evidence type="ECO:0000313" key="3">
    <source>
        <dbReference type="Proteomes" id="UP001280121"/>
    </source>
</evidence>
<evidence type="ECO:0000313" key="2">
    <source>
        <dbReference type="EMBL" id="KAK2642703.1"/>
    </source>
</evidence>
<dbReference type="InterPro" id="IPR044730">
    <property type="entry name" value="RNase_H-like_dom_plant"/>
</dbReference>
<dbReference type="PANTHER" id="PTHR47074:SF48">
    <property type="entry name" value="POLYNUCLEOTIDYL TRANSFERASE, RIBONUCLEASE H-LIKE SUPERFAMILY PROTEIN"/>
    <property type="match status" value="1"/>
</dbReference>
<dbReference type="PANTHER" id="PTHR47074">
    <property type="entry name" value="BNAC02G40300D PROTEIN"/>
    <property type="match status" value="1"/>
</dbReference>
<feature type="domain" description="RNase H type-1" evidence="1">
    <location>
        <begin position="39"/>
        <end position="123"/>
    </location>
</feature>
<dbReference type="Gene3D" id="3.30.420.10">
    <property type="entry name" value="Ribonuclease H-like superfamily/Ribonuclease H"/>
    <property type="match status" value="1"/>
</dbReference>
<evidence type="ECO:0000259" key="1">
    <source>
        <dbReference type="Pfam" id="PF13456"/>
    </source>
</evidence>
<proteinExistence type="predicted"/>
<dbReference type="InterPro" id="IPR036397">
    <property type="entry name" value="RNaseH_sf"/>
</dbReference>
<dbReference type="InterPro" id="IPR012337">
    <property type="entry name" value="RNaseH-like_sf"/>
</dbReference>
<protein>
    <recommendedName>
        <fullName evidence="1">RNase H type-1 domain-containing protein</fullName>
    </recommendedName>
</protein>
<dbReference type="Pfam" id="PF13456">
    <property type="entry name" value="RVT_3"/>
    <property type="match status" value="1"/>
</dbReference>
<name>A0AAD9TVI2_9ROSI</name>
<dbReference type="Proteomes" id="UP001280121">
    <property type="component" value="Unassembled WGS sequence"/>
</dbReference>
<dbReference type="EMBL" id="JANJYI010000007">
    <property type="protein sequence ID" value="KAK2642703.1"/>
    <property type="molecule type" value="Genomic_DNA"/>
</dbReference>
<dbReference type="SUPFAM" id="SSF53098">
    <property type="entry name" value="Ribonuclease H-like"/>
    <property type="match status" value="1"/>
</dbReference>
<dbReference type="GO" id="GO:0004523">
    <property type="term" value="F:RNA-DNA hybrid ribonuclease activity"/>
    <property type="evidence" value="ECO:0007669"/>
    <property type="project" value="InterPro"/>
</dbReference>
<dbReference type="AlphaFoldDB" id="A0AAD9TVI2"/>
<dbReference type="CDD" id="cd06222">
    <property type="entry name" value="RNase_H_like"/>
    <property type="match status" value="1"/>
</dbReference>
<keyword evidence="3" id="KW-1185">Reference proteome</keyword>
<sequence length="128" mass="13981">MEFQANYKATNMAEVEQSNRVVTRTVKWQPPNIVFYKLNTDAAFDVNSQRVGLGMIIRDHLGFVLGASAQTVVANFCPQIAEALAIFRGLTFVVESGLIPVVIESDALEVVNIINSSENVSPEIGLIV</sequence>
<comment type="caution">
    <text evidence="2">The sequence shown here is derived from an EMBL/GenBank/DDBJ whole genome shotgun (WGS) entry which is preliminary data.</text>
</comment>
<reference evidence="2" key="1">
    <citation type="journal article" date="2023" name="Plant J.">
        <title>Genome sequences and population genomics provide insights into the demographic history, inbreeding, and mutation load of two 'living fossil' tree species of Dipteronia.</title>
        <authorList>
            <person name="Feng Y."/>
            <person name="Comes H.P."/>
            <person name="Chen J."/>
            <person name="Zhu S."/>
            <person name="Lu R."/>
            <person name="Zhang X."/>
            <person name="Li P."/>
            <person name="Qiu J."/>
            <person name="Olsen K.M."/>
            <person name="Qiu Y."/>
        </authorList>
    </citation>
    <scope>NUCLEOTIDE SEQUENCE</scope>
    <source>
        <strain evidence="2">KIB01</strain>
    </source>
</reference>
<dbReference type="GO" id="GO:0003676">
    <property type="term" value="F:nucleic acid binding"/>
    <property type="evidence" value="ECO:0007669"/>
    <property type="project" value="InterPro"/>
</dbReference>
<gene>
    <name evidence="2" type="ORF">Ddye_024466</name>
</gene>
<dbReference type="InterPro" id="IPR052929">
    <property type="entry name" value="RNase_H-like_EbsB-rel"/>
</dbReference>